<evidence type="ECO:0000313" key="3">
    <source>
        <dbReference type="EMBL" id="SDN35549.1"/>
    </source>
</evidence>
<dbReference type="Gene3D" id="3.40.50.1820">
    <property type="entry name" value="alpha/beta hydrolase"/>
    <property type="match status" value="1"/>
</dbReference>
<dbReference type="InterPro" id="IPR029058">
    <property type="entry name" value="AB_hydrolase_fold"/>
</dbReference>
<protein>
    <submittedName>
        <fullName evidence="3">Pimeloyl-ACP methyl ester carboxylesterase</fullName>
    </submittedName>
</protein>
<name>A0A1H0AQ98_9ACTN</name>
<dbReference type="RefSeq" id="WP_091024411.1">
    <property type="nucleotide sequence ID" value="NZ_BKAE01000011.1"/>
</dbReference>
<dbReference type="InterPro" id="IPR000073">
    <property type="entry name" value="AB_hydrolase_1"/>
</dbReference>
<keyword evidence="4" id="KW-1185">Reference proteome</keyword>
<sequence length="302" mass="32898">MSVLPRILDLPLPHVRLSALAWGPDDGPLVVALHGFPDTAWTWRHLGPHLAECGFRVVAPFTRGYGPSDVPADGCFQVGALMADAAAAHEVLGGDERAVLVGHDWGAITANGLGAHERNPYRAVVTLAVPPFPAMAGVTPGVGEWARMIPRQVRLSWYTMFNQLPVLPERNLERLVRHLWRAWSPGYDAAEDLDHVLASLATPEQRSAAVGYYRAVARPWAVPAGYADWHRTWTAMPTVPTLNLHGADDGCLQAGFARRAAPRMPAHGELVVVPDAGHFLQLEQPAEVNRLVTAFLEGQTQR</sequence>
<dbReference type="PRINTS" id="PR00412">
    <property type="entry name" value="EPOXHYDRLASE"/>
</dbReference>
<dbReference type="InterPro" id="IPR000639">
    <property type="entry name" value="Epox_hydrolase-like"/>
</dbReference>
<evidence type="ECO:0000259" key="2">
    <source>
        <dbReference type="Pfam" id="PF00561"/>
    </source>
</evidence>
<feature type="domain" description="AB hydrolase-1" evidence="2">
    <location>
        <begin position="28"/>
        <end position="285"/>
    </location>
</feature>
<gene>
    <name evidence="3" type="ORF">SAMN05192576_2105</name>
</gene>
<organism evidence="3 4">
    <name type="scientific">Nocardioides szechwanensis</name>
    <dbReference type="NCBI Taxonomy" id="1005944"/>
    <lineage>
        <taxon>Bacteria</taxon>
        <taxon>Bacillati</taxon>
        <taxon>Actinomycetota</taxon>
        <taxon>Actinomycetes</taxon>
        <taxon>Propionibacteriales</taxon>
        <taxon>Nocardioidaceae</taxon>
        <taxon>Nocardioides</taxon>
    </lineage>
</organism>
<keyword evidence="1" id="KW-0378">Hydrolase</keyword>
<dbReference type="EMBL" id="FNIC01000002">
    <property type="protein sequence ID" value="SDN35549.1"/>
    <property type="molecule type" value="Genomic_DNA"/>
</dbReference>
<dbReference type="Pfam" id="PF00561">
    <property type="entry name" value="Abhydrolase_1"/>
    <property type="match status" value="1"/>
</dbReference>
<accession>A0A1H0AQ98</accession>
<dbReference type="STRING" id="1005944.SAMN05192576_2105"/>
<proteinExistence type="predicted"/>
<reference evidence="3 4" key="1">
    <citation type="submission" date="2016-10" db="EMBL/GenBank/DDBJ databases">
        <authorList>
            <person name="de Groot N.N."/>
        </authorList>
    </citation>
    <scope>NUCLEOTIDE SEQUENCE [LARGE SCALE GENOMIC DNA]</scope>
    <source>
        <strain evidence="3 4">CGMCC 1.11147</strain>
    </source>
</reference>
<dbReference type="GO" id="GO:0016787">
    <property type="term" value="F:hydrolase activity"/>
    <property type="evidence" value="ECO:0007669"/>
    <property type="project" value="UniProtKB-KW"/>
</dbReference>
<dbReference type="OrthoDB" id="2987348at2"/>
<evidence type="ECO:0000313" key="4">
    <source>
        <dbReference type="Proteomes" id="UP000199004"/>
    </source>
</evidence>
<dbReference type="SUPFAM" id="SSF53474">
    <property type="entry name" value="alpha/beta-Hydrolases"/>
    <property type="match status" value="1"/>
</dbReference>
<dbReference type="AlphaFoldDB" id="A0A1H0AQ98"/>
<dbReference type="Proteomes" id="UP000199004">
    <property type="component" value="Unassembled WGS sequence"/>
</dbReference>
<dbReference type="PANTHER" id="PTHR43329">
    <property type="entry name" value="EPOXIDE HYDROLASE"/>
    <property type="match status" value="1"/>
</dbReference>
<evidence type="ECO:0000256" key="1">
    <source>
        <dbReference type="ARBA" id="ARBA00022801"/>
    </source>
</evidence>